<protein>
    <submittedName>
        <fullName evidence="2">Uncharacterized protein</fullName>
    </submittedName>
</protein>
<accession>A0ABN8Y4T5</accession>
<feature type="compositionally biased region" description="Gly residues" evidence="1">
    <location>
        <begin position="36"/>
        <end position="49"/>
    </location>
</feature>
<feature type="region of interest" description="Disordered" evidence="1">
    <location>
        <begin position="1"/>
        <end position="56"/>
    </location>
</feature>
<evidence type="ECO:0000256" key="1">
    <source>
        <dbReference type="SAM" id="MobiDB-lite"/>
    </source>
</evidence>
<dbReference type="EMBL" id="OX459950">
    <property type="protein sequence ID" value="CAI9156585.1"/>
    <property type="molecule type" value="Genomic_DNA"/>
</dbReference>
<sequence length="147" mass="16120">MTDTGYWGEEKQRGVERPFLAEERETQEPGLSRSSAGGGGSGGGNGGFQGVRKPDRGLLSAHRGAGVLSWKEAHSERHAITLCFRMTRGPRAGMPPQKEAWCQVMFLPVNPAPGGRPADYFQEETMLAVTLTGILQKKENKYMFSQH</sequence>
<keyword evidence="3" id="KW-1185">Reference proteome</keyword>
<organism evidence="2 3">
    <name type="scientific">Rangifer tarandus platyrhynchus</name>
    <name type="common">Svalbard reindeer</name>
    <dbReference type="NCBI Taxonomy" id="3082113"/>
    <lineage>
        <taxon>Eukaryota</taxon>
        <taxon>Metazoa</taxon>
        <taxon>Chordata</taxon>
        <taxon>Craniata</taxon>
        <taxon>Vertebrata</taxon>
        <taxon>Euteleostomi</taxon>
        <taxon>Mammalia</taxon>
        <taxon>Eutheria</taxon>
        <taxon>Laurasiatheria</taxon>
        <taxon>Artiodactyla</taxon>
        <taxon>Ruminantia</taxon>
        <taxon>Pecora</taxon>
        <taxon>Cervidae</taxon>
        <taxon>Odocoileinae</taxon>
        <taxon>Rangifer</taxon>
    </lineage>
</organism>
<feature type="compositionally biased region" description="Basic and acidic residues" evidence="1">
    <location>
        <begin position="8"/>
        <end position="27"/>
    </location>
</feature>
<dbReference type="Proteomes" id="UP001176941">
    <property type="component" value="Chromosome 14"/>
</dbReference>
<name>A0ABN8Y4T5_RANTA</name>
<evidence type="ECO:0000313" key="2">
    <source>
        <dbReference type="EMBL" id="CAI9156585.1"/>
    </source>
</evidence>
<gene>
    <name evidence="2" type="ORF">MRATA1EN1_LOCUS5547</name>
</gene>
<evidence type="ECO:0000313" key="3">
    <source>
        <dbReference type="Proteomes" id="UP001176941"/>
    </source>
</evidence>
<reference evidence="2" key="1">
    <citation type="submission" date="2023-04" db="EMBL/GenBank/DDBJ databases">
        <authorList>
            <consortium name="ELIXIR-Norway"/>
        </authorList>
    </citation>
    <scope>NUCLEOTIDE SEQUENCE [LARGE SCALE GENOMIC DNA]</scope>
</reference>
<proteinExistence type="predicted"/>